<reference evidence="2 3" key="1">
    <citation type="submission" date="2019-04" db="EMBL/GenBank/DDBJ databases">
        <title>Friends and foes A comparative genomics study of 23 Aspergillus species from section Flavi.</title>
        <authorList>
            <consortium name="DOE Joint Genome Institute"/>
            <person name="Kjaerbolling I."/>
            <person name="Vesth T."/>
            <person name="Frisvad J.C."/>
            <person name="Nybo J.L."/>
            <person name="Theobald S."/>
            <person name="Kildgaard S."/>
            <person name="Isbrandt T."/>
            <person name="Kuo A."/>
            <person name="Sato A."/>
            <person name="Lyhne E.K."/>
            <person name="Kogle M.E."/>
            <person name="Wiebenga A."/>
            <person name="Kun R.S."/>
            <person name="Lubbers R.J."/>
            <person name="Makela M.R."/>
            <person name="Barry K."/>
            <person name="Chovatia M."/>
            <person name="Clum A."/>
            <person name="Daum C."/>
            <person name="Haridas S."/>
            <person name="He G."/>
            <person name="LaButti K."/>
            <person name="Lipzen A."/>
            <person name="Mondo S."/>
            <person name="Riley R."/>
            <person name="Salamov A."/>
            <person name="Simmons B.A."/>
            <person name="Magnuson J.K."/>
            <person name="Henrissat B."/>
            <person name="Mortensen U.H."/>
            <person name="Larsen T.O."/>
            <person name="Devries R.P."/>
            <person name="Grigoriev I.V."/>
            <person name="Machida M."/>
            <person name="Baker S.E."/>
            <person name="Andersen M.R."/>
        </authorList>
    </citation>
    <scope>NUCLEOTIDE SEQUENCE [LARGE SCALE GENOMIC DNA]</scope>
    <source>
        <strain evidence="2 3">CBS 151.66</strain>
    </source>
</reference>
<keyword evidence="3" id="KW-1185">Reference proteome</keyword>
<dbReference type="OrthoDB" id="434648at2759"/>
<accession>A0A5N5WMD5</accession>
<protein>
    <recommendedName>
        <fullName evidence="1">BL00235/CARNS1 N-terminal domain-containing protein</fullName>
    </recommendedName>
</protein>
<evidence type="ECO:0000313" key="2">
    <source>
        <dbReference type="EMBL" id="KAB8069711.1"/>
    </source>
</evidence>
<dbReference type="InterPro" id="IPR041472">
    <property type="entry name" value="BL00235/CARNS1_N"/>
</dbReference>
<feature type="domain" description="BL00235/CARNS1 N-terminal" evidence="1">
    <location>
        <begin position="33"/>
        <end position="91"/>
    </location>
</feature>
<organism evidence="2 3">
    <name type="scientific">Aspergillus leporis</name>
    <dbReference type="NCBI Taxonomy" id="41062"/>
    <lineage>
        <taxon>Eukaryota</taxon>
        <taxon>Fungi</taxon>
        <taxon>Dikarya</taxon>
        <taxon>Ascomycota</taxon>
        <taxon>Pezizomycotina</taxon>
        <taxon>Eurotiomycetes</taxon>
        <taxon>Eurotiomycetidae</taxon>
        <taxon>Eurotiales</taxon>
        <taxon>Aspergillaceae</taxon>
        <taxon>Aspergillus</taxon>
        <taxon>Aspergillus subgen. Circumdati</taxon>
    </lineage>
</organism>
<name>A0A5N5WMD5_9EURO</name>
<evidence type="ECO:0000313" key="3">
    <source>
        <dbReference type="Proteomes" id="UP000326565"/>
    </source>
</evidence>
<sequence length="151" mass="16782">MRLSFDWILPQKPAAYKVALVAGRHWYESGRYRAQVHLRNDFIAVDLSQDPGFPQRISNAVRGGEIDGLATFTDEYVLATGEAAEMLGLPTEPLKAMQQALLKVEVRKVVNNTNIRAFFLQHAGKLHDPAFAATMAALQYPLVVKPAYGRS</sequence>
<dbReference type="EMBL" id="ML732330">
    <property type="protein sequence ID" value="KAB8069711.1"/>
    <property type="molecule type" value="Genomic_DNA"/>
</dbReference>
<dbReference type="Proteomes" id="UP000326565">
    <property type="component" value="Unassembled WGS sequence"/>
</dbReference>
<dbReference type="Pfam" id="PF18130">
    <property type="entry name" value="ATPgrasp_N"/>
    <property type="match status" value="1"/>
</dbReference>
<proteinExistence type="predicted"/>
<dbReference type="AlphaFoldDB" id="A0A5N5WMD5"/>
<evidence type="ECO:0000259" key="1">
    <source>
        <dbReference type="Pfam" id="PF18130"/>
    </source>
</evidence>
<gene>
    <name evidence="2" type="ORF">BDV29DRAFT_161189</name>
</gene>
<dbReference type="Gene3D" id="3.40.50.20">
    <property type="match status" value="1"/>
</dbReference>